<feature type="domain" description="Sialidase" evidence="1">
    <location>
        <begin position="136"/>
        <end position="383"/>
    </location>
</feature>
<evidence type="ECO:0000313" key="2">
    <source>
        <dbReference type="EMBL" id="MBB3773446.1"/>
    </source>
</evidence>
<organism evidence="2 3">
    <name type="scientific">Ancylobacter tetraedralis</name>
    <dbReference type="NCBI Taxonomy" id="217068"/>
    <lineage>
        <taxon>Bacteria</taxon>
        <taxon>Pseudomonadati</taxon>
        <taxon>Pseudomonadota</taxon>
        <taxon>Alphaproteobacteria</taxon>
        <taxon>Hyphomicrobiales</taxon>
        <taxon>Xanthobacteraceae</taxon>
        <taxon>Ancylobacter</taxon>
    </lineage>
</organism>
<evidence type="ECO:0000313" key="3">
    <source>
        <dbReference type="Proteomes" id="UP000533469"/>
    </source>
</evidence>
<dbReference type="PANTHER" id="PTHR43752">
    <property type="entry name" value="BNR/ASP-BOX REPEAT FAMILY PROTEIN"/>
    <property type="match status" value="1"/>
</dbReference>
<dbReference type="InterPro" id="IPR011040">
    <property type="entry name" value="Sialidase"/>
</dbReference>
<dbReference type="EMBL" id="JACICD010000011">
    <property type="protein sequence ID" value="MBB3773446.1"/>
    <property type="molecule type" value="Genomic_DNA"/>
</dbReference>
<gene>
    <name evidence="2" type="ORF">FHS55_004083</name>
</gene>
<dbReference type="RefSeq" id="WP_183191590.1">
    <property type="nucleotide sequence ID" value="NZ_JACICD010000011.1"/>
</dbReference>
<dbReference type="AlphaFoldDB" id="A0A839ZFN8"/>
<dbReference type="InterPro" id="IPR036278">
    <property type="entry name" value="Sialidase_sf"/>
</dbReference>
<dbReference type="SUPFAM" id="SSF50939">
    <property type="entry name" value="Sialidases"/>
    <property type="match status" value="1"/>
</dbReference>
<name>A0A839ZFN8_9HYPH</name>
<protein>
    <recommendedName>
        <fullName evidence="1">Sialidase domain-containing protein</fullName>
    </recommendedName>
</protein>
<dbReference type="Proteomes" id="UP000533469">
    <property type="component" value="Unassembled WGS sequence"/>
</dbReference>
<dbReference type="Pfam" id="PF13088">
    <property type="entry name" value="BNR_2"/>
    <property type="match status" value="1"/>
</dbReference>
<reference evidence="2 3" key="1">
    <citation type="submission" date="2020-08" db="EMBL/GenBank/DDBJ databases">
        <title>Genomic Encyclopedia of Type Strains, Phase IV (KMG-IV): sequencing the most valuable type-strain genomes for metagenomic binning, comparative biology and taxonomic classification.</title>
        <authorList>
            <person name="Goeker M."/>
        </authorList>
    </citation>
    <scope>NUCLEOTIDE SEQUENCE [LARGE SCALE GENOMIC DNA]</scope>
    <source>
        <strain evidence="2 3">DSM 5895</strain>
    </source>
</reference>
<evidence type="ECO:0000259" key="1">
    <source>
        <dbReference type="Pfam" id="PF13088"/>
    </source>
</evidence>
<dbReference type="Gene3D" id="2.120.10.10">
    <property type="match status" value="1"/>
</dbReference>
<dbReference type="PANTHER" id="PTHR43752:SF2">
    <property type="entry name" value="BNR_ASP-BOX REPEAT FAMILY PROTEIN"/>
    <property type="match status" value="1"/>
</dbReference>
<proteinExistence type="predicted"/>
<comment type="caution">
    <text evidence="2">The sequence shown here is derived from an EMBL/GenBank/DDBJ whole genome shotgun (WGS) entry which is preliminary data.</text>
</comment>
<accession>A0A839ZFN8</accession>
<dbReference type="CDD" id="cd15482">
    <property type="entry name" value="Sialidase_non-viral"/>
    <property type="match status" value="1"/>
</dbReference>
<keyword evidence="3" id="KW-1185">Reference proteome</keyword>
<sequence>MKDTVMGIIKDVETYDIFRHGSHCVNQIAMRTLKNGDLFAVFNEERFPFHHDSGQTLMTRSTDGGKSWSPPHVVLPWSQTEGNWDCGICELEDGTLLVNLTITGFFKRGVRPEQPSWSAHPRTDEWGDWSWTYKLQGWLGTFVIKSTDGGVTWTKPIPVNVRPLKHGGCRLGSWLLPNGSLLMGLYGRIRGYEEEGEGETTRSALMRSDDGGDNWEYFSTLAYDPASIIDYEEPALLRLKDGRLVCFMRTHTQPSSDAKNMVMTISEDDGFSWTPPKWTNIWGYPAELIALQDGRYLMVYGYRRPPYGVRGIISEDGVTWDVKNEFIIREGGVPGRTVTDTPGSSRMTPESGKLAGGGIDWNHPGIYQHIGYPSVAQVADGSIVCAYHEWTDDPKPLQYLLCTRFRV</sequence>